<dbReference type="Proteomes" id="UP001175211">
    <property type="component" value="Unassembled WGS sequence"/>
</dbReference>
<dbReference type="AlphaFoldDB" id="A0AA39MTC1"/>
<sequence length="375" mass="43819">MLQQQSYTGRRVIPSDLADTPCTNLRIIGVLDKFNVALSTSYTLDRSPVLKSFLESCIENNYDFRTAYAHFHPTSHLYNIAYELGEHEVKHTKDRGMREEVLCDHRISMREVPPQHVWDLRANRVVPYWLVDNKPWGISHAWVDEKDCKEVWTPINGYEWPVPMPKDADLKLIRIEMLNEGADYAWLDVLCLRQKYDVREEHLEEDHHRDNLHVEEWKLDVPTIGYVYECSPCVVYYLNGLGQPLSVTPRYFKSDRCWFNRAWTLQETGGIIFIGGDTGDDRLRARFYEKLKLLQDMHPCYSVGKLLSEMQKWVSTYPVDRVAGLVYCLRSSYIPIYDAEQSEECAWVELMNAMEYSSSRPLLFCHPEPGSGSKF</sequence>
<evidence type="ECO:0000313" key="1">
    <source>
        <dbReference type="EMBL" id="KAK0445055.1"/>
    </source>
</evidence>
<evidence type="ECO:0000313" key="2">
    <source>
        <dbReference type="Proteomes" id="UP001175211"/>
    </source>
</evidence>
<keyword evidence="2" id="KW-1185">Reference proteome</keyword>
<dbReference type="GeneID" id="85351560"/>
<comment type="caution">
    <text evidence="1">The sequence shown here is derived from an EMBL/GenBank/DDBJ whole genome shotgun (WGS) entry which is preliminary data.</text>
</comment>
<dbReference type="RefSeq" id="XP_060325402.1">
    <property type="nucleotide sequence ID" value="XM_060468012.1"/>
</dbReference>
<gene>
    <name evidence="1" type="ORF">EV420DRAFT_1277191</name>
</gene>
<proteinExistence type="predicted"/>
<accession>A0AA39MTC1</accession>
<reference evidence="1" key="1">
    <citation type="submission" date="2023-06" db="EMBL/GenBank/DDBJ databases">
        <authorList>
            <consortium name="Lawrence Berkeley National Laboratory"/>
            <person name="Ahrendt S."/>
            <person name="Sahu N."/>
            <person name="Indic B."/>
            <person name="Wong-Bajracharya J."/>
            <person name="Merenyi Z."/>
            <person name="Ke H.-M."/>
            <person name="Monk M."/>
            <person name="Kocsube S."/>
            <person name="Drula E."/>
            <person name="Lipzen A."/>
            <person name="Balint B."/>
            <person name="Henrissat B."/>
            <person name="Andreopoulos B."/>
            <person name="Martin F.M."/>
            <person name="Harder C.B."/>
            <person name="Rigling D."/>
            <person name="Ford K.L."/>
            <person name="Foster G.D."/>
            <person name="Pangilinan J."/>
            <person name="Papanicolaou A."/>
            <person name="Barry K."/>
            <person name="LaButti K."/>
            <person name="Viragh M."/>
            <person name="Koriabine M."/>
            <person name="Yan M."/>
            <person name="Riley R."/>
            <person name="Champramary S."/>
            <person name="Plett K.L."/>
            <person name="Tsai I.J."/>
            <person name="Slot J."/>
            <person name="Sipos G."/>
            <person name="Plett J."/>
            <person name="Nagy L.G."/>
            <person name="Grigoriev I.V."/>
        </authorList>
    </citation>
    <scope>NUCLEOTIDE SEQUENCE</scope>
    <source>
        <strain evidence="1">CCBAS 213</strain>
    </source>
</reference>
<name>A0AA39MTC1_ARMTA</name>
<evidence type="ECO:0008006" key="3">
    <source>
        <dbReference type="Google" id="ProtNLM"/>
    </source>
</evidence>
<dbReference type="EMBL" id="JAUEPS010000051">
    <property type="protein sequence ID" value="KAK0445055.1"/>
    <property type="molecule type" value="Genomic_DNA"/>
</dbReference>
<organism evidence="1 2">
    <name type="scientific">Armillaria tabescens</name>
    <name type="common">Ringless honey mushroom</name>
    <name type="synonym">Agaricus tabescens</name>
    <dbReference type="NCBI Taxonomy" id="1929756"/>
    <lineage>
        <taxon>Eukaryota</taxon>
        <taxon>Fungi</taxon>
        <taxon>Dikarya</taxon>
        <taxon>Basidiomycota</taxon>
        <taxon>Agaricomycotina</taxon>
        <taxon>Agaricomycetes</taxon>
        <taxon>Agaricomycetidae</taxon>
        <taxon>Agaricales</taxon>
        <taxon>Marasmiineae</taxon>
        <taxon>Physalacriaceae</taxon>
        <taxon>Desarmillaria</taxon>
    </lineage>
</organism>
<protein>
    <recommendedName>
        <fullName evidence="3">Heterokaryon incompatibility domain-containing protein</fullName>
    </recommendedName>
</protein>